<evidence type="ECO:0000256" key="2">
    <source>
        <dbReference type="ARBA" id="ARBA00022475"/>
    </source>
</evidence>
<feature type="domain" description="Integral membrane bound transporter" evidence="8">
    <location>
        <begin position="36"/>
        <end position="160"/>
    </location>
</feature>
<evidence type="ECO:0000256" key="5">
    <source>
        <dbReference type="ARBA" id="ARBA00023136"/>
    </source>
</evidence>
<comment type="subcellular location">
    <subcellularLocation>
        <location evidence="1">Cell membrane</location>
        <topology evidence="1">Multi-pass membrane protein</topology>
    </subcellularLocation>
</comment>
<evidence type="ECO:0000259" key="8">
    <source>
        <dbReference type="Pfam" id="PF13515"/>
    </source>
</evidence>
<feature type="non-terminal residue" evidence="9">
    <location>
        <position position="1"/>
    </location>
</feature>
<proteinExistence type="inferred from homology"/>
<dbReference type="PANTHER" id="PTHR30509:SF8">
    <property type="entry name" value="INNER MEMBRANE PROTEIN YCCS"/>
    <property type="match status" value="1"/>
</dbReference>
<evidence type="ECO:0000256" key="6">
    <source>
        <dbReference type="ARBA" id="ARBA00043993"/>
    </source>
</evidence>
<dbReference type="RefSeq" id="WP_322468146.1">
    <property type="nucleotide sequence ID" value="NZ_JAXOJX010000084.1"/>
</dbReference>
<evidence type="ECO:0000256" key="4">
    <source>
        <dbReference type="ARBA" id="ARBA00022989"/>
    </source>
</evidence>
<comment type="caution">
    <text evidence="9">The sequence shown here is derived from an EMBL/GenBank/DDBJ whole genome shotgun (WGS) entry which is preliminary data.</text>
</comment>
<feature type="transmembrane region" description="Helical" evidence="7">
    <location>
        <begin position="121"/>
        <end position="143"/>
    </location>
</feature>
<evidence type="ECO:0000313" key="9">
    <source>
        <dbReference type="EMBL" id="MDZ5460811.1"/>
    </source>
</evidence>
<gene>
    <name evidence="9" type="ORF">SM757_29970</name>
</gene>
<keyword evidence="4 7" id="KW-1133">Transmembrane helix</keyword>
<evidence type="ECO:0000256" key="1">
    <source>
        <dbReference type="ARBA" id="ARBA00004651"/>
    </source>
</evidence>
<dbReference type="Proteomes" id="UP001293718">
    <property type="component" value="Unassembled WGS sequence"/>
</dbReference>
<evidence type="ECO:0000313" key="10">
    <source>
        <dbReference type="Proteomes" id="UP001293718"/>
    </source>
</evidence>
<dbReference type="InterPro" id="IPR049453">
    <property type="entry name" value="Memb_transporter_dom"/>
</dbReference>
<comment type="similarity">
    <text evidence="6">Belongs to the YccS/YhfK family.</text>
</comment>
<dbReference type="Pfam" id="PF13515">
    <property type="entry name" value="FUSC_2"/>
    <property type="match status" value="1"/>
</dbReference>
<keyword evidence="5 7" id="KW-0472">Membrane</keyword>
<name>A0ABU5IPI3_9BURK</name>
<feature type="transmembrane region" description="Helical" evidence="7">
    <location>
        <begin position="149"/>
        <end position="166"/>
    </location>
</feature>
<keyword evidence="2" id="KW-1003">Cell membrane</keyword>
<organism evidence="9 10">
    <name type="scientific">Azohydromonas lata</name>
    <dbReference type="NCBI Taxonomy" id="45677"/>
    <lineage>
        <taxon>Bacteria</taxon>
        <taxon>Pseudomonadati</taxon>
        <taxon>Pseudomonadota</taxon>
        <taxon>Betaproteobacteria</taxon>
        <taxon>Burkholderiales</taxon>
        <taxon>Sphaerotilaceae</taxon>
        <taxon>Azohydromonas</taxon>
    </lineage>
</organism>
<protein>
    <submittedName>
        <fullName evidence="9">FUSC family protein</fullName>
    </submittedName>
</protein>
<keyword evidence="3 7" id="KW-0812">Transmembrane</keyword>
<evidence type="ECO:0000256" key="7">
    <source>
        <dbReference type="SAM" id="Phobius"/>
    </source>
</evidence>
<accession>A0ABU5IPI3</accession>
<dbReference type="EMBL" id="JAXOJX010000084">
    <property type="protein sequence ID" value="MDZ5460811.1"/>
    <property type="molecule type" value="Genomic_DNA"/>
</dbReference>
<feature type="transmembrane region" description="Helical" evidence="7">
    <location>
        <begin position="75"/>
        <end position="91"/>
    </location>
</feature>
<reference evidence="9 10" key="1">
    <citation type="submission" date="2023-11" db="EMBL/GenBank/DDBJ databases">
        <title>Draft genome of Azohydromonas lata strain H1 (DSM1123), a polyhydroxyalkanoate producer.</title>
        <authorList>
            <person name="Traversa D."/>
            <person name="D'Addabbo P."/>
            <person name="Pazzani C."/>
            <person name="Manzari C."/>
            <person name="Chiara M."/>
            <person name="Scrascia M."/>
        </authorList>
    </citation>
    <scope>NUCLEOTIDE SEQUENCE [LARGE SCALE GENOMIC DNA]</scope>
    <source>
        <strain evidence="9 10">H1</strain>
    </source>
</reference>
<dbReference type="PANTHER" id="PTHR30509">
    <property type="entry name" value="P-HYDROXYBENZOIC ACID EFFLUX PUMP SUBUNIT-RELATED"/>
    <property type="match status" value="1"/>
</dbReference>
<keyword evidence="10" id="KW-1185">Reference proteome</keyword>
<evidence type="ECO:0000256" key="3">
    <source>
        <dbReference type="ARBA" id="ARBA00022692"/>
    </source>
</evidence>
<sequence length="352" mass="37984">FVSPTAWSWRPLLALWRRDAPPLRHAVRAALALGSAYALAQALPWGTHEYWILLTIVVVLRGSLAQTLERRNSRVAGTLVGCVLSGALLAAHPSAWVLLLALTLAQAVAHAFAVRHYLVTSVAATVLGLVQAHLLGAGIGTVFDIVERMADTLIGVALAWGFSYVLPSWERRQLPALLGRVLRAQARHARIALAVAQLQAVDDEPELQWRLARREAYDSLSALVQATQRALVEPRAVQPPLQALERVLTLANQLLAQLTAIKTMLLLRRGRLDLQALRAPLERAVADMAAALEENAAAASASPLSPVSSLDTALPVDLPDDDLNPWLLRRLALATGLAAQLGAQARPLRQSL</sequence>